<reference evidence="6 7" key="1">
    <citation type="journal article" date="2014" name="Int. J. Syst. Evol. Microbiol.">
        <title>Brachybacterium ginsengisoli sp. nov., isolated from soil of a ginseng field.</title>
        <authorList>
            <person name="Hoang V.A."/>
            <person name="Kim Y.J."/>
            <person name="Nguyen N.L."/>
            <person name="Yang D.C."/>
        </authorList>
    </citation>
    <scope>NUCLEOTIDE SEQUENCE [LARGE SCALE GENOMIC DNA]</scope>
    <source>
        <strain evidence="6 7">DCY80</strain>
    </source>
</reference>
<feature type="transmembrane region" description="Helical" evidence="5">
    <location>
        <begin position="229"/>
        <end position="253"/>
    </location>
</feature>
<keyword evidence="3 5" id="KW-1133">Transmembrane helix</keyword>
<dbReference type="InterPro" id="IPR001898">
    <property type="entry name" value="SLC13A/DASS"/>
</dbReference>
<dbReference type="GO" id="GO:0005886">
    <property type="term" value="C:plasma membrane"/>
    <property type="evidence" value="ECO:0007669"/>
    <property type="project" value="TreeGrafter"/>
</dbReference>
<dbReference type="OrthoDB" id="9156049at2"/>
<protein>
    <submittedName>
        <fullName evidence="6">Transporter</fullName>
    </submittedName>
</protein>
<dbReference type="AlphaFoldDB" id="A0A291GVH4"/>
<evidence type="ECO:0000256" key="5">
    <source>
        <dbReference type="SAM" id="Phobius"/>
    </source>
</evidence>
<keyword evidence="4 5" id="KW-0472">Membrane</keyword>
<evidence type="ECO:0000256" key="1">
    <source>
        <dbReference type="ARBA" id="ARBA00004141"/>
    </source>
</evidence>
<comment type="subcellular location">
    <subcellularLocation>
        <location evidence="1">Membrane</location>
        <topology evidence="1">Multi-pass membrane protein</topology>
    </subcellularLocation>
</comment>
<evidence type="ECO:0000313" key="7">
    <source>
        <dbReference type="Proteomes" id="UP000217889"/>
    </source>
</evidence>
<proteinExistence type="predicted"/>
<feature type="transmembrane region" description="Helical" evidence="5">
    <location>
        <begin position="310"/>
        <end position="329"/>
    </location>
</feature>
<keyword evidence="7" id="KW-1185">Reference proteome</keyword>
<organism evidence="6 7">
    <name type="scientific">Brachybacterium ginsengisoli</name>
    <dbReference type="NCBI Taxonomy" id="1331682"/>
    <lineage>
        <taxon>Bacteria</taxon>
        <taxon>Bacillati</taxon>
        <taxon>Actinomycetota</taxon>
        <taxon>Actinomycetes</taxon>
        <taxon>Micrococcales</taxon>
        <taxon>Dermabacteraceae</taxon>
        <taxon>Brachybacterium</taxon>
    </lineage>
</organism>
<dbReference type="GO" id="GO:0022857">
    <property type="term" value="F:transmembrane transporter activity"/>
    <property type="evidence" value="ECO:0007669"/>
    <property type="project" value="InterPro"/>
</dbReference>
<evidence type="ECO:0000313" key="6">
    <source>
        <dbReference type="EMBL" id="ATG54209.1"/>
    </source>
</evidence>
<dbReference type="PANTHER" id="PTHR43652">
    <property type="entry name" value="BASIC AMINO ACID ANTIPORTER YFCC-RELATED"/>
    <property type="match status" value="1"/>
</dbReference>
<dbReference type="Pfam" id="PF00939">
    <property type="entry name" value="Na_sulph_symp"/>
    <property type="match status" value="1"/>
</dbReference>
<gene>
    <name evidence="6" type="ORF">CFK41_05015</name>
</gene>
<evidence type="ECO:0000256" key="2">
    <source>
        <dbReference type="ARBA" id="ARBA00022692"/>
    </source>
</evidence>
<accession>A0A291GVH4</accession>
<evidence type="ECO:0000256" key="4">
    <source>
        <dbReference type="ARBA" id="ARBA00023136"/>
    </source>
</evidence>
<evidence type="ECO:0000256" key="3">
    <source>
        <dbReference type="ARBA" id="ARBA00022989"/>
    </source>
</evidence>
<feature type="transmembrane region" description="Helical" evidence="5">
    <location>
        <begin position="81"/>
        <end position="98"/>
    </location>
</feature>
<name>A0A291GVH4_9MICO</name>
<sequence>MPVSTPTHRSTARSASMTTLALPLLAPRAALVRAGRATALAGAALGMWFATPGWPTDQRIVVIALAAASAAWIATTIDDTVIALVAVTALALSGALPTADLFNALGHPTIWLLIGSCMIAAGLTASGVAKRVALRVVAGSRSVRGLWYRMSIALILSTFAVPSTSGRAALALPIFRTLAGVMPRGHQVALSLLVPAVILLSAFGSILGAGAHLIAASLVEATTGTRMSFLWWLLLGAPVAVVSSFATCEVILLRFLSREDRRLDVTPVAAALAGAGRRGRFSAAELRSLATLGVVIALWLSEPLHGIDPALIALAGGVVAVVPGLGTVASKQAFAQVPWQLLLFLATTIALGSALVQTGAAQRIADATLGSLAGARPALVLVAIVVISAAAHLVVQSRSARATVLLPIVLSIAAGAGINPVSAALASTAAAGFCLTLTSSAKPVTMFSDVPGIATFDRPRLLALAGMTAPLVIGLVLLCAAWFWPLLGVPFLSPVGIR</sequence>
<keyword evidence="2 5" id="KW-0812">Transmembrane</keyword>
<feature type="transmembrane region" description="Helical" evidence="5">
    <location>
        <begin position="461"/>
        <end position="484"/>
    </location>
</feature>
<feature type="transmembrane region" description="Helical" evidence="5">
    <location>
        <begin position="373"/>
        <end position="395"/>
    </location>
</feature>
<feature type="transmembrane region" description="Helical" evidence="5">
    <location>
        <begin position="341"/>
        <end position="361"/>
    </location>
</feature>
<dbReference type="KEGG" id="bgg:CFK41_05015"/>
<feature type="transmembrane region" description="Helical" evidence="5">
    <location>
        <begin position="110"/>
        <end position="134"/>
    </location>
</feature>
<feature type="transmembrane region" description="Helical" evidence="5">
    <location>
        <begin position="192"/>
        <end position="217"/>
    </location>
</feature>
<dbReference type="EMBL" id="CP023564">
    <property type="protein sequence ID" value="ATG54209.1"/>
    <property type="molecule type" value="Genomic_DNA"/>
</dbReference>
<feature type="transmembrane region" description="Helical" evidence="5">
    <location>
        <begin position="286"/>
        <end position="304"/>
    </location>
</feature>
<dbReference type="Proteomes" id="UP000217889">
    <property type="component" value="Chromosome"/>
</dbReference>
<feature type="transmembrane region" description="Helical" evidence="5">
    <location>
        <begin position="58"/>
        <end position="74"/>
    </location>
</feature>
<dbReference type="PANTHER" id="PTHR43652:SF2">
    <property type="entry name" value="BASIC AMINO ACID ANTIPORTER YFCC-RELATED"/>
    <property type="match status" value="1"/>
</dbReference>
<dbReference type="InterPro" id="IPR051679">
    <property type="entry name" value="DASS-Related_Transporters"/>
</dbReference>